<evidence type="ECO:0000313" key="2">
    <source>
        <dbReference type="EMBL" id="MPL90905.1"/>
    </source>
</evidence>
<dbReference type="AlphaFoldDB" id="A0A644VI45"/>
<feature type="coiled-coil region" evidence="1">
    <location>
        <begin position="739"/>
        <end position="791"/>
    </location>
</feature>
<dbReference type="EMBL" id="VSSQ01000316">
    <property type="protein sequence ID" value="MPL90905.1"/>
    <property type="molecule type" value="Genomic_DNA"/>
</dbReference>
<evidence type="ECO:0000256" key="1">
    <source>
        <dbReference type="SAM" id="Coils"/>
    </source>
</evidence>
<accession>A0A644VI45</accession>
<name>A0A644VI45_9ZZZZ</name>
<proteinExistence type="predicted"/>
<protein>
    <submittedName>
        <fullName evidence="2">Uncharacterized protein</fullName>
    </submittedName>
</protein>
<comment type="caution">
    <text evidence="2">The sequence shown here is derived from an EMBL/GenBank/DDBJ whole genome shotgun (WGS) entry which is preliminary data.</text>
</comment>
<gene>
    <name evidence="2" type="ORF">SDC9_36963</name>
</gene>
<feature type="coiled-coil region" evidence="1">
    <location>
        <begin position="1035"/>
        <end position="1062"/>
    </location>
</feature>
<feature type="coiled-coil region" evidence="1">
    <location>
        <begin position="143"/>
        <end position="173"/>
    </location>
</feature>
<reference evidence="2" key="1">
    <citation type="submission" date="2019-08" db="EMBL/GenBank/DDBJ databases">
        <authorList>
            <person name="Kucharzyk K."/>
            <person name="Murdoch R.W."/>
            <person name="Higgins S."/>
            <person name="Loffler F."/>
        </authorList>
    </citation>
    <scope>NUCLEOTIDE SEQUENCE</scope>
</reference>
<organism evidence="2">
    <name type="scientific">bioreactor metagenome</name>
    <dbReference type="NCBI Taxonomy" id="1076179"/>
    <lineage>
        <taxon>unclassified sequences</taxon>
        <taxon>metagenomes</taxon>
        <taxon>ecological metagenomes</taxon>
    </lineage>
</organism>
<feature type="coiled-coil region" evidence="1">
    <location>
        <begin position="65"/>
        <end position="99"/>
    </location>
</feature>
<sequence>MASKGRIDSIADIPKIQDEIKFLTGSLERILDQIETIAEAGAKIKFEGFGQAKSIKDTAAASAEMEKALKDVEGLTAQLNKVTSERMELEKRLISIEKERIATSQASGKATQDEATWSLKKVSAIFEEVKLTKELKDAINSVLGTKQENIKRLAEEQARLKEVNASIRDNEKAYKSGAKTSQEFMSAQQRLLNEQNTLKVAVSELTSRIKMEEKIEQAASGTASEKSLILNKLKEAYRSLSEEQKNNSAIGGQLLNEINKLDEGLKEYDATIGNHQRNVGDYAIAGRSMRTELMLMTEQLATMKMEGLEDSEAFKELSLRAGEMKDAFDDARSEVKKLASDTKALDQLISVAEGLAGAYTAIEGASALMGVENEELQQTFVKLQAAMAVLNGLRAIQTTLQKESAAASLAEIVQKKIKVALTYAETKAETGGIVTRKLATAAQWALNKAMLANPVGLLLAAVGGLIAGGIALYRVLTKVSDSQQLVNDIQEKTIENSSQEIAQFSLLKTRIDEARKGRGDLTKAVAEYNDKFGQYGKLTKEVLESEELLADAYRNTAEGIMVKAKAAAIEQLMTEAMKEQNKTLLDGLGFWDKTWNLMKSGGNVFIASAMNAKTLSDRLGDQKDRVDGLITSYSELLPELEKFNDKAREEQQQKDISKLRVENMKTGLAKELAAIKVNMDEKIEAAKGNEELIALIRENGAKAEKDIRKKYANDFLKNEQDTIAKLNESRISLMDDGFNKELAALREQYRVKEEGLENQLKAEENLNKEQRERIQEMILNTRKELSIEEEKLIAQAGIEANQKQLELVNLRLESVKQGSDEELELKLRSLNLQRDIELAEAEKTGIDKQAIIDKYNKLSADESYNFLIAQLDIESRTRVLSLDRSRQIELRSLRDQLENKLITSEEYARKVEEVESKYGIKKAENAVENAEKELAKLKAMGADTLAAEEKLVAAQMALDDAKTANFIQNRDKEKEAQQKLNEKLSELGQELFNTSQALANASFATRIQNIDATAKKDEQEKENELARAGNNQALIDQINAKYDAKEKQRDAQRRKIEIEQAKFAKTAALFQIAINTAQAISKIWAEVPKGDFGISTIALTAVAAGVGLAQAAAIAAQPLPKYWRGRETGPAEWAIVGDRGQEAIQYPSGETFLTPDKPTITFLPARARVIPNKDLVGLAEMTAQHPLSPSPAPLSSYDFRRLEKEVAGLYSGFSMLADTVRNKKEFHLNITERGMWKVIQNENSFQEYLNRSVRI</sequence>
<keyword evidence="1" id="KW-0175">Coiled coil</keyword>